<gene>
    <name evidence="6" type="ORF">YASMINEVIRUS_585</name>
</gene>
<dbReference type="GO" id="GO:0016020">
    <property type="term" value="C:membrane"/>
    <property type="evidence" value="ECO:0007669"/>
    <property type="project" value="UniProtKB-SubCell"/>
</dbReference>
<name>A0A5K0U9J4_9VIRU</name>
<evidence type="ECO:0000256" key="1">
    <source>
        <dbReference type="ARBA" id="ARBA00004141"/>
    </source>
</evidence>
<feature type="transmembrane region" description="Helical" evidence="5">
    <location>
        <begin position="151"/>
        <end position="168"/>
    </location>
</feature>
<evidence type="ECO:0000313" key="7">
    <source>
        <dbReference type="Proteomes" id="UP000594342"/>
    </source>
</evidence>
<feature type="transmembrane region" description="Helical" evidence="5">
    <location>
        <begin position="128"/>
        <end position="145"/>
    </location>
</feature>
<reference evidence="6 7" key="1">
    <citation type="submission" date="2018-10" db="EMBL/GenBank/DDBJ databases">
        <authorList>
            <consortium name="IHU Genomes"/>
        </authorList>
    </citation>
    <scope>NUCLEOTIDE SEQUENCE [LARGE SCALE GENOMIC DNA]</scope>
    <source>
        <strain evidence="6 7">A1</strain>
    </source>
</reference>
<keyword evidence="7" id="KW-1185">Reference proteome</keyword>
<keyword evidence="6" id="KW-0808">Transferase</keyword>
<feature type="transmembrane region" description="Helical" evidence="5">
    <location>
        <begin position="231"/>
        <end position="252"/>
    </location>
</feature>
<dbReference type="InterPro" id="IPR000537">
    <property type="entry name" value="UbiA_prenyltransferase"/>
</dbReference>
<feature type="transmembrane region" description="Helical" evidence="5">
    <location>
        <begin position="7"/>
        <end position="25"/>
    </location>
</feature>
<protein>
    <submittedName>
        <fullName evidence="6">Prenyltransferase UbiA</fullName>
    </submittedName>
</protein>
<evidence type="ECO:0000256" key="2">
    <source>
        <dbReference type="ARBA" id="ARBA00022692"/>
    </source>
</evidence>
<keyword evidence="2 5" id="KW-0812">Transmembrane</keyword>
<sequence length="256" mass="29544">MMNVLNIVKYFSIHTVLYGVFLYILHAPQSLCFNELVLLFITSTISFFYQNERIQGLDSVDDMINNKGRVEWIKNNIMLFKAVWALSGLTFVSIVVLNWTTLWYYLIFGAPLMFLYKYLKNVPLVKSLFVAFSVTLVIYHIPLLLTDSIELFSGETFLSIFLHFLACLNTQDSIDYAGDMAGGVKTFPTVLGVWPSYIINTLCFIGCVTLNDNSVWQKYNIMLIVISNPKLLYVMWPVRQVWFVPLMLLICLTEFL</sequence>
<evidence type="ECO:0000256" key="5">
    <source>
        <dbReference type="SAM" id="Phobius"/>
    </source>
</evidence>
<dbReference type="Proteomes" id="UP000594342">
    <property type="component" value="Unassembled WGS sequence"/>
</dbReference>
<accession>A0A5K0U9J4</accession>
<feature type="transmembrane region" description="Helical" evidence="5">
    <location>
        <begin position="189"/>
        <end position="211"/>
    </location>
</feature>
<feature type="transmembrane region" description="Helical" evidence="5">
    <location>
        <begin position="77"/>
        <end position="96"/>
    </location>
</feature>
<feature type="transmembrane region" description="Helical" evidence="5">
    <location>
        <begin position="31"/>
        <end position="49"/>
    </location>
</feature>
<evidence type="ECO:0000313" key="6">
    <source>
        <dbReference type="EMBL" id="VBB18122.1"/>
    </source>
</evidence>
<dbReference type="Pfam" id="PF01040">
    <property type="entry name" value="UbiA"/>
    <property type="match status" value="1"/>
</dbReference>
<comment type="caution">
    <text evidence="6">The sequence shown here is derived from an EMBL/GenBank/DDBJ whole genome shotgun (WGS) entry which is preliminary data.</text>
</comment>
<dbReference type="GO" id="GO:0016765">
    <property type="term" value="F:transferase activity, transferring alkyl or aryl (other than methyl) groups"/>
    <property type="evidence" value="ECO:0007669"/>
    <property type="project" value="InterPro"/>
</dbReference>
<proteinExistence type="predicted"/>
<organism evidence="6 7">
    <name type="scientific">Yasminevirus sp. GU-2018</name>
    <dbReference type="NCBI Taxonomy" id="2420051"/>
    <lineage>
        <taxon>Viruses</taxon>
        <taxon>Varidnaviria</taxon>
        <taxon>Bamfordvirae</taxon>
        <taxon>Nucleocytoviricota</taxon>
        <taxon>Megaviricetes</taxon>
        <taxon>Imitervirales</taxon>
        <taxon>Mimiviridae</taxon>
        <taxon>Klosneuvirinae</taxon>
        <taxon>Yasminevirus</taxon>
        <taxon>Yasminevirus saudimassiliense</taxon>
    </lineage>
</organism>
<evidence type="ECO:0000256" key="4">
    <source>
        <dbReference type="ARBA" id="ARBA00023136"/>
    </source>
</evidence>
<keyword evidence="4 5" id="KW-0472">Membrane</keyword>
<comment type="subcellular location">
    <subcellularLocation>
        <location evidence="1">Membrane</location>
        <topology evidence="1">Multi-pass membrane protein</topology>
    </subcellularLocation>
</comment>
<evidence type="ECO:0000256" key="3">
    <source>
        <dbReference type="ARBA" id="ARBA00022989"/>
    </source>
</evidence>
<dbReference type="EMBL" id="UPSH01000001">
    <property type="protein sequence ID" value="VBB18122.1"/>
    <property type="molecule type" value="Genomic_DNA"/>
</dbReference>
<keyword evidence="3 5" id="KW-1133">Transmembrane helix</keyword>